<comment type="cofactor">
    <cofactor evidence="2">
        <name>Zn(2+)</name>
        <dbReference type="ChEBI" id="CHEBI:29105"/>
    </cofactor>
    <text evidence="2">Binds 1 zinc ion per subunit.</text>
</comment>
<keyword evidence="5" id="KW-0378">Hydrolase</keyword>
<feature type="binding site" evidence="2">
    <location>
        <position position="353"/>
    </location>
    <ligand>
        <name>Zn(2+)</name>
        <dbReference type="ChEBI" id="CHEBI:29105"/>
        <note>catalytic</note>
    </ligand>
</feature>
<feature type="binding site" evidence="2">
    <location>
        <position position="357"/>
    </location>
    <ligand>
        <name>Zn(2+)</name>
        <dbReference type="ChEBI" id="CHEBI:29105"/>
        <note>catalytic</note>
    </ligand>
</feature>
<dbReference type="Pfam" id="PF01433">
    <property type="entry name" value="Peptidase_M1"/>
    <property type="match status" value="1"/>
</dbReference>
<gene>
    <name evidence="5" type="ORF">HELGO_WM50943</name>
</gene>
<feature type="domain" description="Peptidase M1 membrane alanine aminopeptidase" evidence="4">
    <location>
        <begin position="342"/>
        <end position="495"/>
    </location>
</feature>
<evidence type="ECO:0000259" key="4">
    <source>
        <dbReference type="Pfam" id="PF01433"/>
    </source>
</evidence>
<proteinExistence type="predicted"/>
<keyword evidence="3" id="KW-0732">Signal</keyword>
<sequence>MIYRLNVLVAFFVLTASSIWAQSDRWQQRIEYKMDIVVDAEAHQFTGTQNIVYYNNSKDELNKVFYHLYFNAFQPNSMMDVRSRTIQDADTRVGGRILELKKDEIGYHKIKSLKQNGTDVKFEVVGTILEVTLNAPIKGGTSCTFDMEFESQVPLQIRRSGWNSAEGIELSMTQWYPKMCEYDYQGWHSNPYVGREFYGVWGDFDVNITIDKEYTIGGTGILQNPNEIGHGYEKVGEKVDLKDKKNITWRFKAENVHDFAWAADPDYIHDIVEVDDSLVLHFIYQDNENYKEVWQKAQKRTAQAFKFIQSRYGKYPYKQYTIIQGGDGGMEYPMATLVTGDRKIGSLIGVIIHEAMHTWYQMLMGSNESLYAWMDEGFTSYTSNVVRAYIFNANGSFPHDGSYRGYTYLATSGSEEPMSTHADHFNTNFAYGQAAYSKGAVFLGQINYIVGEGVFDRGMLKYYDEWRFKHPNPNDFIRVMEKESGLELDWYKEYWVNTTNQIDYAIVDVVKADKGSKDSIVTKAKEGSYFISSGKAVKKGTTVYIERKQRMPMPLDIVVTYKKGKLTQMKTFNIPLEIMRGNKQDELKNGKQTVLPDWKWTHPMYELNLSIPMKDIQKIEIDPSMRMADVDRDNNVWEK</sequence>
<evidence type="ECO:0000256" key="1">
    <source>
        <dbReference type="PIRSR" id="PIRSR634015-1"/>
    </source>
</evidence>
<dbReference type="GO" id="GO:0008237">
    <property type="term" value="F:metallopeptidase activity"/>
    <property type="evidence" value="ECO:0007669"/>
    <property type="project" value="InterPro"/>
</dbReference>
<evidence type="ECO:0000256" key="2">
    <source>
        <dbReference type="PIRSR" id="PIRSR634015-3"/>
    </source>
</evidence>
<feature type="binding site" evidence="2">
    <location>
        <position position="376"/>
    </location>
    <ligand>
        <name>Zn(2+)</name>
        <dbReference type="ChEBI" id="CHEBI:29105"/>
        <note>catalytic</note>
    </ligand>
</feature>
<evidence type="ECO:0000313" key="5">
    <source>
        <dbReference type="EMBL" id="CAA6826287.1"/>
    </source>
</evidence>
<dbReference type="Gene3D" id="1.10.390.10">
    <property type="entry name" value="Neutral Protease Domain 2"/>
    <property type="match status" value="1"/>
</dbReference>
<accession>A0A6S6U7R7</accession>
<dbReference type="InterPro" id="IPR027268">
    <property type="entry name" value="Peptidase_M4/M1_CTD_sf"/>
</dbReference>
<dbReference type="SUPFAM" id="SSF55486">
    <property type="entry name" value="Metalloproteases ('zincins'), catalytic domain"/>
    <property type="match status" value="1"/>
</dbReference>
<reference evidence="5" key="1">
    <citation type="submission" date="2020-01" db="EMBL/GenBank/DDBJ databases">
        <authorList>
            <person name="Meier V. D."/>
            <person name="Meier V D."/>
        </authorList>
    </citation>
    <scope>NUCLEOTIDE SEQUENCE</scope>
    <source>
        <strain evidence="5">HLG_WM_MAG_10</strain>
    </source>
</reference>
<organism evidence="5">
    <name type="scientific">uncultured Aureispira sp</name>
    <dbReference type="NCBI Taxonomy" id="1331704"/>
    <lineage>
        <taxon>Bacteria</taxon>
        <taxon>Pseudomonadati</taxon>
        <taxon>Bacteroidota</taxon>
        <taxon>Saprospiria</taxon>
        <taxon>Saprospirales</taxon>
        <taxon>Saprospiraceae</taxon>
        <taxon>Aureispira</taxon>
        <taxon>environmental samples</taxon>
    </lineage>
</organism>
<keyword evidence="5" id="KW-0645">Protease</keyword>
<dbReference type="EMBL" id="CACVAQ010000377">
    <property type="protein sequence ID" value="CAA6826287.1"/>
    <property type="molecule type" value="Genomic_DNA"/>
</dbReference>
<evidence type="ECO:0000256" key="3">
    <source>
        <dbReference type="SAM" id="SignalP"/>
    </source>
</evidence>
<feature type="active site" description="Proton acceptor" evidence="1">
    <location>
        <position position="354"/>
    </location>
</feature>
<feature type="chain" id="PRO_5027649890" evidence="3">
    <location>
        <begin position="22"/>
        <end position="639"/>
    </location>
</feature>
<feature type="signal peptide" evidence="3">
    <location>
        <begin position="1"/>
        <end position="21"/>
    </location>
</feature>
<dbReference type="GO" id="GO:0004177">
    <property type="term" value="F:aminopeptidase activity"/>
    <property type="evidence" value="ECO:0007669"/>
    <property type="project" value="UniProtKB-KW"/>
</dbReference>
<dbReference type="InterPro" id="IPR014782">
    <property type="entry name" value="Peptidase_M1_dom"/>
</dbReference>
<dbReference type="CDD" id="cd09604">
    <property type="entry name" value="M1_APN_like"/>
    <property type="match status" value="1"/>
</dbReference>
<name>A0A6S6U7R7_9BACT</name>
<dbReference type="AlphaFoldDB" id="A0A6S6U7R7"/>
<dbReference type="GO" id="GO:0008270">
    <property type="term" value="F:zinc ion binding"/>
    <property type="evidence" value="ECO:0007669"/>
    <property type="project" value="InterPro"/>
</dbReference>
<keyword evidence="5" id="KW-0031">Aminopeptidase</keyword>
<dbReference type="InterPro" id="IPR034015">
    <property type="entry name" value="M1_LTA4H"/>
</dbReference>
<protein>
    <submittedName>
        <fullName evidence="5">Zn-dependent aminopeptidase</fullName>
    </submittedName>
</protein>
<keyword evidence="2" id="KW-0479">Metal-binding</keyword>
<dbReference type="PANTHER" id="PTHR45726:SF3">
    <property type="entry name" value="LEUKOTRIENE A-4 HYDROLASE"/>
    <property type="match status" value="1"/>
</dbReference>
<dbReference type="PANTHER" id="PTHR45726">
    <property type="entry name" value="LEUKOTRIENE A-4 HYDROLASE"/>
    <property type="match status" value="1"/>
</dbReference>
<keyword evidence="2" id="KW-0862">Zinc</keyword>
<feature type="active site" description="Proton donor" evidence="1">
    <location>
        <position position="436"/>
    </location>
</feature>